<proteinExistence type="predicted"/>
<comment type="caution">
    <text evidence="2">The sequence shown here is derived from an EMBL/GenBank/DDBJ whole genome shotgun (WGS) entry which is preliminary data.</text>
</comment>
<dbReference type="AlphaFoldDB" id="A0A5J5ENZ3"/>
<feature type="region of interest" description="Disordered" evidence="1">
    <location>
        <begin position="109"/>
        <end position="139"/>
    </location>
</feature>
<evidence type="ECO:0000256" key="1">
    <source>
        <dbReference type="SAM" id="MobiDB-lite"/>
    </source>
</evidence>
<protein>
    <submittedName>
        <fullName evidence="2">Uncharacterized protein</fullName>
    </submittedName>
</protein>
<gene>
    <name evidence="2" type="ORF">FN846DRAFT_892510</name>
</gene>
<feature type="region of interest" description="Disordered" evidence="1">
    <location>
        <begin position="1"/>
        <end position="35"/>
    </location>
</feature>
<feature type="region of interest" description="Disordered" evidence="1">
    <location>
        <begin position="186"/>
        <end position="226"/>
    </location>
</feature>
<evidence type="ECO:0000313" key="3">
    <source>
        <dbReference type="Proteomes" id="UP000326924"/>
    </source>
</evidence>
<sequence length="226" mass="24303">MNPLPPRFGGSPTPAETTQASRKKRRYETPLDDSQNGRIQAAVAGMNRNQTLHHLGCLHAALEVQAAELTRQMAGLIAPLLGKIDELEAMLAKIAPACTTAPAAIPKATVKTNPKPRGPSAPTQQPIQDWSDPNEDEEMHCQTAEEQTAQALANPPANSAAGVHAARLRDPGHAVIEGTQRLTKVNRIEKRPTAAKTTTTTKKGPETAPEGTHPRLQAQHLLTFRQ</sequence>
<accession>A0A5J5ENZ3</accession>
<dbReference type="InParanoid" id="A0A5J5ENZ3"/>
<dbReference type="EMBL" id="VXIS01000170">
    <property type="protein sequence ID" value="KAA8899219.1"/>
    <property type="molecule type" value="Genomic_DNA"/>
</dbReference>
<name>A0A5J5ENZ3_9PEZI</name>
<evidence type="ECO:0000313" key="2">
    <source>
        <dbReference type="EMBL" id="KAA8899219.1"/>
    </source>
</evidence>
<dbReference type="Proteomes" id="UP000326924">
    <property type="component" value="Unassembled WGS sequence"/>
</dbReference>
<keyword evidence="3" id="KW-1185">Reference proteome</keyword>
<reference evidence="2 3" key="1">
    <citation type="submission" date="2019-09" db="EMBL/GenBank/DDBJ databases">
        <title>Draft genome of the ectomycorrhizal ascomycete Sphaerosporella brunnea.</title>
        <authorList>
            <consortium name="DOE Joint Genome Institute"/>
            <person name="Benucci G.M."/>
            <person name="Marozzi G."/>
            <person name="Antonielli L."/>
            <person name="Sanchez S."/>
            <person name="Marco P."/>
            <person name="Wang X."/>
            <person name="Falini L.B."/>
            <person name="Barry K."/>
            <person name="Haridas S."/>
            <person name="Lipzen A."/>
            <person name="Labutti K."/>
            <person name="Grigoriev I.V."/>
            <person name="Murat C."/>
            <person name="Martin F."/>
            <person name="Albertini E."/>
            <person name="Donnini D."/>
            <person name="Bonito G."/>
        </authorList>
    </citation>
    <scope>NUCLEOTIDE SEQUENCE [LARGE SCALE GENOMIC DNA]</scope>
    <source>
        <strain evidence="2 3">Sb_GMNB300</strain>
    </source>
</reference>
<organism evidence="2 3">
    <name type="scientific">Sphaerosporella brunnea</name>
    <dbReference type="NCBI Taxonomy" id="1250544"/>
    <lineage>
        <taxon>Eukaryota</taxon>
        <taxon>Fungi</taxon>
        <taxon>Dikarya</taxon>
        <taxon>Ascomycota</taxon>
        <taxon>Pezizomycotina</taxon>
        <taxon>Pezizomycetes</taxon>
        <taxon>Pezizales</taxon>
        <taxon>Pyronemataceae</taxon>
        <taxon>Sphaerosporella</taxon>
    </lineage>
</organism>
<feature type="compositionally biased region" description="Low complexity" evidence="1">
    <location>
        <begin position="194"/>
        <end position="210"/>
    </location>
</feature>